<feature type="compositionally biased region" description="Basic and acidic residues" evidence="2">
    <location>
        <begin position="228"/>
        <end position="243"/>
    </location>
</feature>
<evidence type="ECO:0000313" key="3">
    <source>
        <dbReference type="EMBL" id="KAK7455210.1"/>
    </source>
</evidence>
<feature type="region of interest" description="Disordered" evidence="2">
    <location>
        <begin position="1203"/>
        <end position="1274"/>
    </location>
</feature>
<gene>
    <name evidence="3" type="ORF">VKT23_011085</name>
</gene>
<keyword evidence="1" id="KW-0175">Coiled coil</keyword>
<feature type="compositionally biased region" description="Low complexity" evidence="2">
    <location>
        <begin position="831"/>
        <end position="852"/>
    </location>
</feature>
<feature type="region of interest" description="Disordered" evidence="2">
    <location>
        <begin position="1327"/>
        <end position="1355"/>
    </location>
</feature>
<feature type="compositionally biased region" description="Basic and acidic residues" evidence="2">
    <location>
        <begin position="1149"/>
        <end position="1167"/>
    </location>
</feature>
<feature type="compositionally biased region" description="Polar residues" evidence="2">
    <location>
        <begin position="1066"/>
        <end position="1110"/>
    </location>
</feature>
<comment type="caution">
    <text evidence="3">The sequence shown here is derived from an EMBL/GenBank/DDBJ whole genome shotgun (WGS) entry which is preliminary data.</text>
</comment>
<feature type="compositionally biased region" description="Basic and acidic residues" evidence="2">
    <location>
        <begin position="804"/>
        <end position="816"/>
    </location>
</feature>
<evidence type="ECO:0000313" key="4">
    <source>
        <dbReference type="Proteomes" id="UP001498398"/>
    </source>
</evidence>
<feature type="compositionally biased region" description="Polar residues" evidence="2">
    <location>
        <begin position="69"/>
        <end position="87"/>
    </location>
</feature>
<dbReference type="Proteomes" id="UP001498398">
    <property type="component" value="Unassembled WGS sequence"/>
</dbReference>
<feature type="compositionally biased region" description="Basic and acidic residues" evidence="2">
    <location>
        <begin position="699"/>
        <end position="728"/>
    </location>
</feature>
<feature type="compositionally biased region" description="Acidic residues" evidence="2">
    <location>
        <begin position="604"/>
        <end position="614"/>
    </location>
</feature>
<feature type="compositionally biased region" description="Polar residues" evidence="2">
    <location>
        <begin position="1343"/>
        <end position="1355"/>
    </location>
</feature>
<feature type="compositionally biased region" description="Basic and acidic residues" evidence="2">
    <location>
        <begin position="1235"/>
        <end position="1254"/>
    </location>
</feature>
<feature type="region of interest" description="Disordered" evidence="2">
    <location>
        <begin position="785"/>
        <end position="852"/>
    </location>
</feature>
<name>A0ABR1JDY2_9AGAR</name>
<sequence length="1434" mass="161150">MNPASKTHYMKTEQELLRTLLIIRIDWDEEPVSPDQPKTLQDRLLHSNATGKGYRTASGAYKRPRQDSDASSTMSFNHYSESPSSRIPDQPIQYSRGYANCDRHETDYSAPHSSPASHIYRGFPTELTSSSSQPLSKRVRASSPTSSHSSDTSPGTRHPYSGDRPRRIRFPYEEKQSRNAPSSHDELRVHRSSHENRGRHERYEKYPSRGNEKQVEGRKHYRNWTLDLRGKSAKNDADTESKPSDSYTSFAKVPSLSSRIEPLPDTNEYYPRTLHGLPGSPTSTWNPTPIAAQPFSETMSYNSTDPFVHIPNYAAANLSTRGTGTVPNPFDLIHDSESEVYSPRDPYFHRPTVGLRKRPVVIDVDKDTEAMVHTGAETSRESKLKVEAQEWLDALEPQLLSERMHQEHETKLEKASPESMQVKRRVAEHQENDTRLVLDGLFKVHDVDAIRKPSDLEPVQDRGEMDMDVEPDDARNDWLSEPEECRSARIKIEDTTNGWGGLTLSRLANTLDTAIVVDDDDTGEADPASEVQANQRDSHVLPRHYSLQGQEVDIEMPWNYHDETDVREYQPSLMQNQKQNRESEPDSSAVDKYPRSESERTPETEPEEPEEELAPEAQQQAQVEVQAGWGFRPMSWDIFRDSTDVELKSTRNSEELEELDVQEQTRFHADPKTDLEVGVTEATDSSPTQKPEFCNTRQDLSREHEFSDKQEQQRKASVEERERQERPGAHLGVESQRQKPAISESGKEPQTEILESIYSRRNAYDRAASESSIASSSASVANLLNNEDHDSEYEKIVGEIAVQDTDRRPTTDKGRSDAQMQVEHAQEPGHPKSTSTSSSTPAPPSLTSSNTLPIQLEAQTSVLAVRSHSLSPSIPPREDNCNTIPGLSSSPGPAYIPGLSSANILNESEDPSMGTLTASTSWASSVSTDATFINEDKDVHLHSPKPGGKFDVCDWNKDSSEQAATTNGEHCKEMGMNGIQIINGDVDMAGKSDASIRPYPPQTLSFIHYVPQTMQNHKATTALSSMDVDIPTPQLLPASWTPRASSRETSQVSTPVRETLPLGPQPTVSTSHSSSQPPLFSTTPLQLPSPTEHTQPSNTRPTPPLYSQASMVDLSRRSPSSSATPTSHSPVSPGIKPKASFPFKKKRKQADVEMEERSIQQEQERQKDKLVNELEERQKEVEAQYVMLQMEIEKRRQELSKLKNEKGKEKAVQENDEELPSKARAWGAQSPKSRTRQDDWDYRGDRDTNDYYDHEETEDSQNRNDNQTPRMTRKQREGIIRHLQEELDEVQNGLGEGMKRQDEIIGRLKELGAPKVTMDVMSQVAGTGRRMLKKSPGSDQEESTPTTEVSPNSEMLTKIQLQLAEKKLEAERRRRIMLEQTLQDIKKECREPFVVPALLEAFIMVSELSGGVKSGINSVENGISNEGNRLVGEV</sequence>
<feature type="region of interest" description="Disordered" evidence="2">
    <location>
        <begin position="519"/>
        <end position="543"/>
    </location>
</feature>
<feature type="compositionally biased region" description="Basic and acidic residues" evidence="2">
    <location>
        <begin position="786"/>
        <end position="797"/>
    </location>
</feature>
<feature type="compositionally biased region" description="Polar residues" evidence="2">
    <location>
        <begin position="126"/>
        <end position="135"/>
    </location>
</feature>
<feature type="region of interest" description="Disordered" evidence="2">
    <location>
        <begin position="573"/>
        <end position="628"/>
    </location>
</feature>
<keyword evidence="4" id="KW-1185">Reference proteome</keyword>
<feature type="region of interest" description="Disordered" evidence="2">
    <location>
        <begin position="1034"/>
        <end position="1167"/>
    </location>
</feature>
<feature type="compositionally biased region" description="Low complexity" evidence="2">
    <location>
        <begin position="615"/>
        <end position="627"/>
    </location>
</feature>
<proteinExistence type="predicted"/>
<feature type="coiled-coil region" evidence="1">
    <location>
        <begin position="1361"/>
        <end position="1388"/>
    </location>
</feature>
<feature type="compositionally biased region" description="Basic and acidic residues" evidence="2">
    <location>
        <begin position="1203"/>
        <end position="1213"/>
    </location>
</feature>
<feature type="compositionally biased region" description="Polar residues" evidence="2">
    <location>
        <begin position="1042"/>
        <end position="1056"/>
    </location>
</feature>
<feature type="region of interest" description="Disordered" evidence="2">
    <location>
        <begin position="30"/>
        <end position="275"/>
    </location>
</feature>
<reference evidence="3 4" key="1">
    <citation type="submission" date="2024-01" db="EMBL/GenBank/DDBJ databases">
        <title>A draft genome for the cacao thread blight pathogen Marasmiellus scandens.</title>
        <authorList>
            <person name="Baruah I.K."/>
            <person name="Leung J."/>
            <person name="Bukari Y."/>
            <person name="Amoako-Attah I."/>
            <person name="Meinhardt L.W."/>
            <person name="Bailey B.A."/>
            <person name="Cohen S.P."/>
        </authorList>
    </citation>
    <scope>NUCLEOTIDE SEQUENCE [LARGE SCALE GENOMIC DNA]</scope>
    <source>
        <strain evidence="3 4">GH-19</strain>
    </source>
</reference>
<feature type="region of interest" description="Disordered" evidence="2">
    <location>
        <begin position="647"/>
        <end position="756"/>
    </location>
</feature>
<organism evidence="3 4">
    <name type="scientific">Marasmiellus scandens</name>
    <dbReference type="NCBI Taxonomy" id="2682957"/>
    <lineage>
        <taxon>Eukaryota</taxon>
        <taxon>Fungi</taxon>
        <taxon>Dikarya</taxon>
        <taxon>Basidiomycota</taxon>
        <taxon>Agaricomycotina</taxon>
        <taxon>Agaricomycetes</taxon>
        <taxon>Agaricomycetidae</taxon>
        <taxon>Agaricales</taxon>
        <taxon>Marasmiineae</taxon>
        <taxon>Omphalotaceae</taxon>
        <taxon>Marasmiellus</taxon>
    </lineage>
</organism>
<accession>A0ABR1JDY2</accession>
<dbReference type="EMBL" id="JBANRG010000023">
    <property type="protein sequence ID" value="KAK7455210.1"/>
    <property type="molecule type" value="Genomic_DNA"/>
</dbReference>
<evidence type="ECO:0000256" key="1">
    <source>
        <dbReference type="SAM" id="Coils"/>
    </source>
</evidence>
<protein>
    <submittedName>
        <fullName evidence="3">Uncharacterized protein</fullName>
    </submittedName>
</protein>
<feature type="compositionally biased region" description="Basic and acidic residues" evidence="2">
    <location>
        <begin position="160"/>
        <end position="218"/>
    </location>
</feature>
<feature type="compositionally biased region" description="Basic and acidic residues" evidence="2">
    <location>
        <begin position="663"/>
        <end position="675"/>
    </location>
</feature>
<feature type="compositionally biased region" description="Basic and acidic residues" evidence="2">
    <location>
        <begin position="592"/>
        <end position="603"/>
    </location>
</feature>
<feature type="compositionally biased region" description="Low complexity" evidence="2">
    <location>
        <begin position="1117"/>
        <end position="1133"/>
    </location>
</feature>
<evidence type="ECO:0000256" key="2">
    <source>
        <dbReference type="SAM" id="MobiDB-lite"/>
    </source>
</evidence>
<feature type="compositionally biased region" description="Low complexity" evidence="2">
    <location>
        <begin position="142"/>
        <end position="154"/>
    </location>
</feature>